<dbReference type="InterPro" id="IPR019933">
    <property type="entry name" value="DivIVA_domain"/>
</dbReference>
<evidence type="ECO:0000256" key="6">
    <source>
        <dbReference type="ARBA" id="ARBA00023306"/>
    </source>
</evidence>
<dbReference type="NCBIfam" id="TIGR03544">
    <property type="entry name" value="DivI1A_domain"/>
    <property type="match status" value="1"/>
</dbReference>
<dbReference type="InterPro" id="IPR018039">
    <property type="entry name" value="IF_conserved"/>
</dbReference>
<comment type="subcellular location">
    <subcellularLocation>
        <location evidence="1">Cytoplasm</location>
    </subcellularLocation>
</comment>
<dbReference type="PANTHER" id="PTHR35794">
    <property type="entry name" value="CELL DIVISION PROTEIN DIVIVA"/>
    <property type="match status" value="1"/>
</dbReference>
<keyword evidence="3" id="KW-0963">Cytoplasm</keyword>
<evidence type="ECO:0000256" key="5">
    <source>
        <dbReference type="ARBA" id="ARBA00023054"/>
    </source>
</evidence>
<organism evidence="8">
    <name type="scientific">Desulfacinum infernum</name>
    <dbReference type="NCBI Taxonomy" id="35837"/>
    <lineage>
        <taxon>Bacteria</taxon>
        <taxon>Pseudomonadati</taxon>
        <taxon>Thermodesulfobacteriota</taxon>
        <taxon>Syntrophobacteria</taxon>
        <taxon>Syntrophobacterales</taxon>
        <taxon>Syntrophobacteraceae</taxon>
        <taxon>Desulfacinum</taxon>
    </lineage>
</organism>
<evidence type="ECO:0000256" key="7">
    <source>
        <dbReference type="SAM" id="Coils"/>
    </source>
</evidence>
<feature type="coiled-coil region" evidence="7">
    <location>
        <begin position="29"/>
        <end position="70"/>
    </location>
</feature>
<evidence type="ECO:0000256" key="1">
    <source>
        <dbReference type="ARBA" id="ARBA00004496"/>
    </source>
</evidence>
<evidence type="ECO:0000256" key="4">
    <source>
        <dbReference type="ARBA" id="ARBA00022618"/>
    </source>
</evidence>
<comment type="caution">
    <text evidence="8">The sequence shown here is derived from an EMBL/GenBank/DDBJ whole genome shotgun (WGS) entry which is preliminary data.</text>
</comment>
<sequence length="163" mass="19094">MEWTPADTGRKRFPLKWRGYSPREVDLFVDQMASELDRLKADNAALQREVQQLNKELSEHREREKAIRNVLANVQKASELMKANAEKEAKLLIADAELRAEKILQAAHQRLSQLHQDINELKRQRIQLEAKLRSTIETYRQLLEAQREDEAEAVERKVTVLNR</sequence>
<name>A0A832EI40_9BACT</name>
<dbReference type="AlphaFoldDB" id="A0A832EI40"/>
<dbReference type="PROSITE" id="PS00226">
    <property type="entry name" value="IF_ROD_1"/>
    <property type="match status" value="1"/>
</dbReference>
<dbReference type="Pfam" id="PF05103">
    <property type="entry name" value="DivIVA"/>
    <property type="match status" value="1"/>
</dbReference>
<feature type="coiled-coil region" evidence="7">
    <location>
        <begin position="104"/>
        <end position="156"/>
    </location>
</feature>
<evidence type="ECO:0000256" key="2">
    <source>
        <dbReference type="ARBA" id="ARBA00009008"/>
    </source>
</evidence>
<dbReference type="GO" id="GO:0051301">
    <property type="term" value="P:cell division"/>
    <property type="evidence" value="ECO:0007669"/>
    <property type="project" value="UniProtKB-KW"/>
</dbReference>
<keyword evidence="4" id="KW-0132">Cell division</keyword>
<keyword evidence="5 7" id="KW-0175">Coiled coil</keyword>
<dbReference type="InterPro" id="IPR007793">
    <property type="entry name" value="DivIVA_fam"/>
</dbReference>
<dbReference type="PANTHER" id="PTHR35794:SF2">
    <property type="entry name" value="CELL DIVISION PROTEIN DIVIVA"/>
    <property type="match status" value="1"/>
</dbReference>
<evidence type="ECO:0000313" key="8">
    <source>
        <dbReference type="EMBL" id="HFK95770.1"/>
    </source>
</evidence>
<comment type="similarity">
    <text evidence="2">Belongs to the DivIVA family.</text>
</comment>
<dbReference type="GO" id="GO:0005737">
    <property type="term" value="C:cytoplasm"/>
    <property type="evidence" value="ECO:0007669"/>
    <property type="project" value="UniProtKB-SubCell"/>
</dbReference>
<proteinExistence type="inferred from homology"/>
<reference evidence="8" key="1">
    <citation type="journal article" date="2020" name="mSystems">
        <title>Genome- and Community-Level Interaction Insights into Carbon Utilization and Element Cycling Functions of Hydrothermarchaeota in Hydrothermal Sediment.</title>
        <authorList>
            <person name="Zhou Z."/>
            <person name="Liu Y."/>
            <person name="Xu W."/>
            <person name="Pan J."/>
            <person name="Luo Z.H."/>
            <person name="Li M."/>
        </authorList>
    </citation>
    <scope>NUCLEOTIDE SEQUENCE [LARGE SCALE GENOMIC DNA]</scope>
    <source>
        <strain evidence="8">SpSt-456</strain>
    </source>
</reference>
<protein>
    <submittedName>
        <fullName evidence="8">DivIVA domain-containing protein</fullName>
    </submittedName>
</protein>
<evidence type="ECO:0000256" key="3">
    <source>
        <dbReference type="ARBA" id="ARBA00022490"/>
    </source>
</evidence>
<dbReference type="Gene3D" id="6.10.250.660">
    <property type="match status" value="1"/>
</dbReference>
<dbReference type="EMBL" id="DSTK01000004">
    <property type="protein sequence ID" value="HFK95770.1"/>
    <property type="molecule type" value="Genomic_DNA"/>
</dbReference>
<accession>A0A832EI40</accession>
<gene>
    <name evidence="8" type="ORF">ENS06_00415</name>
</gene>
<keyword evidence="6" id="KW-0131">Cell cycle</keyword>